<organism evidence="1 2">
    <name type="scientific">Marasmius crinis-equi</name>
    <dbReference type="NCBI Taxonomy" id="585013"/>
    <lineage>
        <taxon>Eukaryota</taxon>
        <taxon>Fungi</taxon>
        <taxon>Dikarya</taxon>
        <taxon>Basidiomycota</taxon>
        <taxon>Agaricomycotina</taxon>
        <taxon>Agaricomycetes</taxon>
        <taxon>Agaricomycetidae</taxon>
        <taxon>Agaricales</taxon>
        <taxon>Marasmiineae</taxon>
        <taxon>Marasmiaceae</taxon>
        <taxon>Marasmius</taxon>
    </lineage>
</organism>
<dbReference type="Gene3D" id="1.20.1280.50">
    <property type="match status" value="1"/>
</dbReference>
<reference evidence="1 2" key="1">
    <citation type="submission" date="2024-02" db="EMBL/GenBank/DDBJ databases">
        <title>A draft genome for the cacao thread blight pathogen Marasmius crinis-equi.</title>
        <authorList>
            <person name="Cohen S.P."/>
            <person name="Baruah I.K."/>
            <person name="Amoako-Attah I."/>
            <person name="Bukari Y."/>
            <person name="Meinhardt L.W."/>
            <person name="Bailey B.A."/>
        </authorList>
    </citation>
    <scope>NUCLEOTIDE SEQUENCE [LARGE SCALE GENOMIC DNA]</scope>
    <source>
        <strain evidence="1 2">GH-76</strain>
    </source>
</reference>
<name>A0ABR3ETC7_9AGAR</name>
<dbReference type="EMBL" id="JBAHYK010001990">
    <property type="protein sequence ID" value="KAL0566168.1"/>
    <property type="molecule type" value="Genomic_DNA"/>
</dbReference>
<comment type="caution">
    <text evidence="1">The sequence shown here is derived from an EMBL/GenBank/DDBJ whole genome shotgun (WGS) entry which is preliminary data.</text>
</comment>
<gene>
    <name evidence="1" type="ORF">V5O48_015851</name>
</gene>
<evidence type="ECO:0008006" key="3">
    <source>
        <dbReference type="Google" id="ProtNLM"/>
    </source>
</evidence>
<sequence>MLSHLQTLYHHVYNTNYLPTNEEENEIRAILRDPEKEIQMIDHEISALRARRDELQHAVEPLRILLSPCRKLPDEILSEIFAQCLPEGPPSPSTKEAPLLLTLICHNWRETALRDPRIWSALCITIPKPKNVTNSGHGDTEEWLRPQMEGVMLWLERSGSLPLNLALKPAGDSWAILDFYQRSSGVVGFQDPYLEFMQMLANQSPRWKHLSLSHLPPPIFEPFRTLGVTDLPLLETVVETASLQEVVPTGHLDVFASNSPITSILQRSPALHTLRTELIQGSDLSRIFLPLSQLTTLQVGFLDSVDGFDILRQLSMLCSSLLACTLEFSLQRRTEDLIPTSRSAMEWTHLQELCIRFSGKGDQNSYREEIRRTFEAISTPSLNRLKITTPYQCLADDTNYHATLESVPPFHDLIQRSHCQLLSLDINTILGPKFYETLQILPNLTSLTVRRLTRISTTYSSTPELNPEETVQLNAIIQGLIPSQGHVTCPKLQHIRIGDLFVAEAASFLGLLSARAQLVSNLRTFTATFGELTKPGIEELVSVQQEARSTKLAVLIRLEYLTEIPSRCRDCSRTYSRDDRMAVLTT</sequence>
<evidence type="ECO:0000313" key="1">
    <source>
        <dbReference type="EMBL" id="KAL0566168.1"/>
    </source>
</evidence>
<accession>A0ABR3ETC7</accession>
<evidence type="ECO:0000313" key="2">
    <source>
        <dbReference type="Proteomes" id="UP001465976"/>
    </source>
</evidence>
<dbReference type="Proteomes" id="UP001465976">
    <property type="component" value="Unassembled WGS sequence"/>
</dbReference>
<keyword evidence="2" id="KW-1185">Reference proteome</keyword>
<protein>
    <recommendedName>
        <fullName evidence="3">F-box domain-containing protein</fullName>
    </recommendedName>
</protein>
<proteinExistence type="predicted"/>